<evidence type="ECO:0000256" key="6">
    <source>
        <dbReference type="ARBA" id="ARBA00023136"/>
    </source>
</evidence>
<keyword evidence="4 7" id="KW-0812">Transmembrane</keyword>
<feature type="transmembrane region" description="Helical" evidence="7">
    <location>
        <begin position="78"/>
        <end position="100"/>
    </location>
</feature>
<dbReference type="SUPFAM" id="SSF161098">
    <property type="entry name" value="MetI-like"/>
    <property type="match status" value="1"/>
</dbReference>
<organism evidence="9 10">
    <name type="scientific">Acidisoma silvae</name>
    <dbReference type="NCBI Taxonomy" id="2802396"/>
    <lineage>
        <taxon>Bacteria</taxon>
        <taxon>Pseudomonadati</taxon>
        <taxon>Pseudomonadota</taxon>
        <taxon>Alphaproteobacteria</taxon>
        <taxon>Acetobacterales</taxon>
        <taxon>Acidocellaceae</taxon>
        <taxon>Acidisoma</taxon>
    </lineage>
</organism>
<keyword evidence="6 7" id="KW-0472">Membrane</keyword>
<gene>
    <name evidence="9" type="ORF">ASILVAE211_25055</name>
</gene>
<name>A0A963YX56_9PROT</name>
<evidence type="ECO:0000256" key="7">
    <source>
        <dbReference type="RuleBase" id="RU363032"/>
    </source>
</evidence>
<dbReference type="EMBL" id="JAESVB010000038">
    <property type="protein sequence ID" value="MCB8878469.1"/>
    <property type="molecule type" value="Genomic_DNA"/>
</dbReference>
<keyword evidence="3" id="KW-1003">Cell membrane</keyword>
<evidence type="ECO:0000313" key="10">
    <source>
        <dbReference type="Proteomes" id="UP000708298"/>
    </source>
</evidence>
<dbReference type="GO" id="GO:0055085">
    <property type="term" value="P:transmembrane transport"/>
    <property type="evidence" value="ECO:0007669"/>
    <property type="project" value="InterPro"/>
</dbReference>
<evidence type="ECO:0000256" key="4">
    <source>
        <dbReference type="ARBA" id="ARBA00022692"/>
    </source>
</evidence>
<evidence type="ECO:0000313" key="9">
    <source>
        <dbReference type="EMBL" id="MCB8878469.1"/>
    </source>
</evidence>
<dbReference type="InterPro" id="IPR035906">
    <property type="entry name" value="MetI-like_sf"/>
</dbReference>
<dbReference type="CDD" id="cd06261">
    <property type="entry name" value="TM_PBP2"/>
    <property type="match status" value="1"/>
</dbReference>
<dbReference type="InterPro" id="IPR050901">
    <property type="entry name" value="BP-dep_ABC_trans_perm"/>
</dbReference>
<feature type="transmembrane region" description="Helical" evidence="7">
    <location>
        <begin position="146"/>
        <end position="165"/>
    </location>
</feature>
<evidence type="ECO:0000256" key="2">
    <source>
        <dbReference type="ARBA" id="ARBA00022448"/>
    </source>
</evidence>
<dbReference type="Proteomes" id="UP000708298">
    <property type="component" value="Unassembled WGS sequence"/>
</dbReference>
<keyword evidence="5 7" id="KW-1133">Transmembrane helix</keyword>
<dbReference type="GO" id="GO:0005886">
    <property type="term" value="C:plasma membrane"/>
    <property type="evidence" value="ECO:0007669"/>
    <property type="project" value="UniProtKB-SubCell"/>
</dbReference>
<dbReference type="Gene3D" id="1.10.3720.10">
    <property type="entry name" value="MetI-like"/>
    <property type="match status" value="1"/>
</dbReference>
<comment type="caution">
    <text evidence="9">The sequence shown here is derived from an EMBL/GenBank/DDBJ whole genome shotgun (WGS) entry which is preliminary data.</text>
</comment>
<reference evidence="9" key="1">
    <citation type="journal article" date="2021" name="Microorganisms">
        <title>Acidisoma silvae sp. nov. and Acidisomacellulosilytica sp. nov., Two Acidophilic Bacteria Isolated from Decaying Wood, Hydrolyzing Cellulose and Producing Poly-3-hydroxybutyrate.</title>
        <authorList>
            <person name="Mieszkin S."/>
            <person name="Pouder E."/>
            <person name="Uroz S."/>
            <person name="Simon-Colin C."/>
            <person name="Alain K."/>
        </authorList>
    </citation>
    <scope>NUCLEOTIDE SEQUENCE</scope>
    <source>
        <strain evidence="9">HW T2.11</strain>
    </source>
</reference>
<keyword evidence="2 7" id="KW-0813">Transport</keyword>
<accession>A0A963YX56</accession>
<dbReference type="PANTHER" id="PTHR32243">
    <property type="entry name" value="MALTOSE TRANSPORT SYSTEM PERMEASE-RELATED"/>
    <property type="match status" value="1"/>
</dbReference>
<feature type="transmembrane region" description="Helical" evidence="7">
    <location>
        <begin position="245"/>
        <end position="268"/>
    </location>
</feature>
<comment type="subcellular location">
    <subcellularLocation>
        <location evidence="1 7">Cell membrane</location>
        <topology evidence="1 7">Multi-pass membrane protein</topology>
    </subcellularLocation>
</comment>
<evidence type="ECO:0000256" key="3">
    <source>
        <dbReference type="ARBA" id="ARBA00022475"/>
    </source>
</evidence>
<feature type="transmembrane region" description="Helical" evidence="7">
    <location>
        <begin position="186"/>
        <end position="211"/>
    </location>
</feature>
<keyword evidence="10" id="KW-1185">Reference proteome</keyword>
<protein>
    <submittedName>
        <fullName evidence="9">Carbohydrate ABC transporter permease</fullName>
    </submittedName>
</protein>
<dbReference type="Pfam" id="PF00528">
    <property type="entry name" value="BPD_transp_1"/>
    <property type="match status" value="1"/>
</dbReference>
<proteinExistence type="inferred from homology"/>
<dbReference type="InterPro" id="IPR000515">
    <property type="entry name" value="MetI-like"/>
</dbReference>
<feature type="transmembrane region" description="Helical" evidence="7">
    <location>
        <begin position="12"/>
        <end position="36"/>
    </location>
</feature>
<dbReference type="AlphaFoldDB" id="A0A963YX56"/>
<dbReference type="PANTHER" id="PTHR32243:SF18">
    <property type="entry name" value="INNER MEMBRANE ABC TRANSPORTER PERMEASE PROTEIN YCJP"/>
    <property type="match status" value="1"/>
</dbReference>
<sequence>MEEDAQMAVKIRTAASVAIAAPLLFVALFPVIWAFLSSLKNLRDIVSPVPILIFKPTLANFATVLNTPAVQLGLTNSVVIVGSAVIIGVLFGWPAAYAVSRMKGRIKEEYQFFVLSIRFMPPVAVAIPFMALYMNLGINDTRLSLVLTYSLITISTIIWMSIPGFEGVPAEIQEAAELDGCSPLRVFLRVALPYALPSLVGGLLFTFVIVWNELLIALVLTAKNVTLPVVASSFSTLGMEVPWGVINASAMLLCVPPLIFIVMLMNFLNRFFKAKDIL</sequence>
<reference evidence="9" key="2">
    <citation type="submission" date="2021-01" db="EMBL/GenBank/DDBJ databases">
        <authorList>
            <person name="Mieszkin S."/>
            <person name="Pouder E."/>
            <person name="Alain K."/>
        </authorList>
    </citation>
    <scope>NUCLEOTIDE SEQUENCE</scope>
    <source>
        <strain evidence="9">HW T2.11</strain>
    </source>
</reference>
<evidence type="ECO:0000256" key="1">
    <source>
        <dbReference type="ARBA" id="ARBA00004651"/>
    </source>
</evidence>
<evidence type="ECO:0000256" key="5">
    <source>
        <dbReference type="ARBA" id="ARBA00022989"/>
    </source>
</evidence>
<comment type="similarity">
    <text evidence="7">Belongs to the binding-protein-dependent transport system permease family.</text>
</comment>
<dbReference type="PROSITE" id="PS50928">
    <property type="entry name" value="ABC_TM1"/>
    <property type="match status" value="1"/>
</dbReference>
<feature type="domain" description="ABC transmembrane type-1" evidence="8">
    <location>
        <begin position="74"/>
        <end position="264"/>
    </location>
</feature>
<evidence type="ECO:0000259" key="8">
    <source>
        <dbReference type="PROSITE" id="PS50928"/>
    </source>
</evidence>
<dbReference type="RefSeq" id="WP_227324112.1">
    <property type="nucleotide sequence ID" value="NZ_JAESVB010000038.1"/>
</dbReference>
<feature type="transmembrane region" description="Helical" evidence="7">
    <location>
        <begin position="112"/>
        <end position="134"/>
    </location>
</feature>